<reference evidence="1 2" key="1">
    <citation type="submission" date="2023-09" db="EMBL/GenBank/DDBJ databases">
        <authorList>
            <person name="Wang M."/>
        </authorList>
    </citation>
    <scope>NUCLEOTIDE SEQUENCE [LARGE SCALE GENOMIC DNA]</scope>
    <source>
        <strain evidence="1">GT-2023</strain>
        <tissue evidence="1">Liver</tissue>
    </source>
</reference>
<accession>A0ABR3M3W8</accession>
<dbReference type="Gene3D" id="2.60.120.920">
    <property type="match status" value="1"/>
</dbReference>
<sequence>MRIKTQAEHTEWQIKEDFKELHQFLQDEEKALITALRKEEEQKKIPKNPFSVKEKLQKVRLELDWDKRKLSFCDAVTNKHLRTLTTNFTEKIFPFFYSHDETFPLKILPAKVVVGVQSSVLK</sequence>
<dbReference type="Proteomes" id="UP001558613">
    <property type="component" value="Unassembled WGS sequence"/>
</dbReference>
<keyword evidence="2" id="KW-1185">Reference proteome</keyword>
<dbReference type="InterPro" id="IPR043136">
    <property type="entry name" value="B30.2/SPRY_sf"/>
</dbReference>
<dbReference type="SUPFAM" id="SSF49899">
    <property type="entry name" value="Concanavalin A-like lectins/glucanases"/>
    <property type="match status" value="1"/>
</dbReference>
<proteinExistence type="predicted"/>
<organism evidence="1 2">
    <name type="scientific">Cirrhinus molitorella</name>
    <name type="common">mud carp</name>
    <dbReference type="NCBI Taxonomy" id="172907"/>
    <lineage>
        <taxon>Eukaryota</taxon>
        <taxon>Metazoa</taxon>
        <taxon>Chordata</taxon>
        <taxon>Craniata</taxon>
        <taxon>Vertebrata</taxon>
        <taxon>Euteleostomi</taxon>
        <taxon>Actinopterygii</taxon>
        <taxon>Neopterygii</taxon>
        <taxon>Teleostei</taxon>
        <taxon>Ostariophysi</taxon>
        <taxon>Cypriniformes</taxon>
        <taxon>Cyprinidae</taxon>
        <taxon>Labeoninae</taxon>
        <taxon>Labeonini</taxon>
        <taxon>Cirrhinus</taxon>
    </lineage>
</organism>
<gene>
    <name evidence="1" type="ORF">QQF64_010122</name>
</gene>
<protein>
    <submittedName>
        <fullName evidence="1">Uncharacterized protein</fullName>
    </submittedName>
</protein>
<dbReference type="InterPro" id="IPR013320">
    <property type="entry name" value="ConA-like_dom_sf"/>
</dbReference>
<evidence type="ECO:0000313" key="2">
    <source>
        <dbReference type="Proteomes" id="UP001558613"/>
    </source>
</evidence>
<name>A0ABR3M3W8_9TELE</name>
<comment type="caution">
    <text evidence="1">The sequence shown here is derived from an EMBL/GenBank/DDBJ whole genome shotgun (WGS) entry which is preliminary data.</text>
</comment>
<evidence type="ECO:0000313" key="1">
    <source>
        <dbReference type="EMBL" id="KAL1259545.1"/>
    </source>
</evidence>
<dbReference type="EMBL" id="JAYMGO010000016">
    <property type="protein sequence ID" value="KAL1259545.1"/>
    <property type="molecule type" value="Genomic_DNA"/>
</dbReference>